<evidence type="ECO:0000313" key="3">
    <source>
        <dbReference type="Proteomes" id="UP001163846"/>
    </source>
</evidence>
<proteinExistence type="predicted"/>
<dbReference type="CDD" id="cd00143">
    <property type="entry name" value="PP2Cc"/>
    <property type="match status" value="1"/>
</dbReference>
<accession>A0AA38P2L6</accession>
<protein>
    <submittedName>
        <fullName evidence="2">Phosphatase 2C-like domain-containing protein</fullName>
    </submittedName>
</protein>
<organism evidence="2 3">
    <name type="scientific">Lentinula raphanica</name>
    <dbReference type="NCBI Taxonomy" id="153919"/>
    <lineage>
        <taxon>Eukaryota</taxon>
        <taxon>Fungi</taxon>
        <taxon>Dikarya</taxon>
        <taxon>Basidiomycota</taxon>
        <taxon>Agaricomycotina</taxon>
        <taxon>Agaricomycetes</taxon>
        <taxon>Agaricomycetidae</taxon>
        <taxon>Agaricales</taxon>
        <taxon>Marasmiineae</taxon>
        <taxon>Omphalotaceae</taxon>
        <taxon>Lentinula</taxon>
    </lineage>
</organism>
<evidence type="ECO:0000259" key="1">
    <source>
        <dbReference type="PROSITE" id="PS51746"/>
    </source>
</evidence>
<comment type="caution">
    <text evidence="2">The sequence shown here is derived from an EMBL/GenBank/DDBJ whole genome shotgun (WGS) entry which is preliminary data.</text>
</comment>
<dbReference type="SUPFAM" id="SSF81606">
    <property type="entry name" value="PP2C-like"/>
    <property type="match status" value="1"/>
</dbReference>
<name>A0AA38P2L6_9AGAR</name>
<dbReference type="Proteomes" id="UP001163846">
    <property type="component" value="Unassembled WGS sequence"/>
</dbReference>
<dbReference type="SMART" id="SM00332">
    <property type="entry name" value="PP2Cc"/>
    <property type="match status" value="1"/>
</dbReference>
<sequence>MSRRSISLPRFNGESMFYTFIPETDLNDKLALYSHAQTIGKTHCVSFQPNVLEGENQDRYVVREFTLSDGSVWKFRALFDGHIESDTVNHAVEHLPRMIHDRLSRCSSSSLDRDSVSSMLAEAIKAYDDSLLEDLLSIAPQFESESQLSRLTDEEIQNIIHNMDESRSKITRCMCGTTVVVALTSPGNESLWVASLGDSYAILGVQLTPDSTEEWETVVLSSHHNGQNPGESQRLIQGHPDEPEVVYRNRVLGQLALTRALGDHPYKLPRVYTERVFCKVDEMRDYRSSLKHWVLPRIITPPYVSNISDVRYFDLKSKRSQLPHREFDDQENDYKLRLCLLMCTDGLLDLFQDESEYASDSTAIFRRCMEVASARSDMDHQATNPALMILRDALGEADVERVSAMMTVEMYDKWMDDTTVLFEEL</sequence>
<dbReference type="PROSITE" id="PS51746">
    <property type="entry name" value="PPM_2"/>
    <property type="match status" value="1"/>
</dbReference>
<dbReference type="GO" id="GO:0004722">
    <property type="term" value="F:protein serine/threonine phosphatase activity"/>
    <property type="evidence" value="ECO:0007669"/>
    <property type="project" value="InterPro"/>
</dbReference>
<evidence type="ECO:0000313" key="2">
    <source>
        <dbReference type="EMBL" id="KAJ3835145.1"/>
    </source>
</evidence>
<gene>
    <name evidence="2" type="ORF">F5878DRAFT_628767</name>
</gene>
<dbReference type="Gene3D" id="3.60.40.10">
    <property type="entry name" value="PPM-type phosphatase domain"/>
    <property type="match status" value="1"/>
</dbReference>
<keyword evidence="3" id="KW-1185">Reference proteome</keyword>
<dbReference type="InterPro" id="IPR036457">
    <property type="entry name" value="PPM-type-like_dom_sf"/>
</dbReference>
<dbReference type="InterPro" id="IPR001932">
    <property type="entry name" value="PPM-type_phosphatase-like_dom"/>
</dbReference>
<reference evidence="2" key="1">
    <citation type="submission" date="2022-08" db="EMBL/GenBank/DDBJ databases">
        <authorList>
            <consortium name="DOE Joint Genome Institute"/>
            <person name="Min B."/>
            <person name="Riley R."/>
            <person name="Sierra-Patev S."/>
            <person name="Naranjo-Ortiz M."/>
            <person name="Looney B."/>
            <person name="Konkel Z."/>
            <person name="Slot J.C."/>
            <person name="Sakamoto Y."/>
            <person name="Steenwyk J.L."/>
            <person name="Rokas A."/>
            <person name="Carro J."/>
            <person name="Camarero S."/>
            <person name="Ferreira P."/>
            <person name="Molpeceres G."/>
            <person name="Ruiz-Duenas F.J."/>
            <person name="Serrano A."/>
            <person name="Henrissat B."/>
            <person name="Drula E."/>
            <person name="Hughes K.W."/>
            <person name="Mata J.L."/>
            <person name="Ishikawa N.K."/>
            <person name="Vargas-Isla R."/>
            <person name="Ushijima S."/>
            <person name="Smith C.A."/>
            <person name="Ahrendt S."/>
            <person name="Andreopoulos W."/>
            <person name="He G."/>
            <person name="Labutti K."/>
            <person name="Lipzen A."/>
            <person name="Ng V."/>
            <person name="Sandor L."/>
            <person name="Barry K."/>
            <person name="Martinez A.T."/>
            <person name="Xiao Y."/>
            <person name="Gibbons J.G."/>
            <person name="Terashima K."/>
            <person name="Hibbett D.S."/>
            <person name="Grigoriev I.V."/>
        </authorList>
    </citation>
    <scope>NUCLEOTIDE SEQUENCE</scope>
    <source>
        <strain evidence="2">TFB9207</strain>
    </source>
</reference>
<dbReference type="AlphaFoldDB" id="A0AA38P2L6"/>
<dbReference type="EMBL" id="MU806442">
    <property type="protein sequence ID" value="KAJ3835145.1"/>
    <property type="molecule type" value="Genomic_DNA"/>
</dbReference>
<dbReference type="InterPro" id="IPR015655">
    <property type="entry name" value="PP2C"/>
</dbReference>
<dbReference type="Pfam" id="PF00481">
    <property type="entry name" value="PP2C"/>
    <property type="match status" value="1"/>
</dbReference>
<feature type="domain" description="PPM-type phosphatase" evidence="1">
    <location>
        <begin position="41"/>
        <end position="425"/>
    </location>
</feature>
<dbReference type="PANTHER" id="PTHR13832">
    <property type="entry name" value="PROTEIN PHOSPHATASE 2C"/>
    <property type="match status" value="1"/>
</dbReference>
<dbReference type="PANTHER" id="PTHR13832:SF827">
    <property type="entry name" value="PROTEIN PHOSPHATASE 1L"/>
    <property type="match status" value="1"/>
</dbReference>